<evidence type="ECO:0000313" key="2">
    <source>
        <dbReference type="Proteomes" id="UP000504609"/>
    </source>
</evidence>
<dbReference type="GeneID" id="111453544"/>
<dbReference type="CDD" id="cd09917">
    <property type="entry name" value="F-box_SF"/>
    <property type="match status" value="1"/>
</dbReference>
<dbReference type="PANTHER" id="PTHR34049">
    <property type="entry name" value="F-BOX PROTEIN SKIP27"/>
    <property type="match status" value="1"/>
</dbReference>
<evidence type="ECO:0000313" key="3">
    <source>
        <dbReference type="RefSeq" id="XP_022950447.1"/>
    </source>
</evidence>
<accession>A0A6J1GEU1</accession>
<protein>
    <submittedName>
        <fullName evidence="3">F-box protein SKIP27-like</fullName>
    </submittedName>
</protein>
<gene>
    <name evidence="3" type="primary">LOC111453544</name>
</gene>
<dbReference type="PROSITE" id="PS50181">
    <property type="entry name" value="FBOX"/>
    <property type="match status" value="1"/>
</dbReference>
<feature type="domain" description="F-box" evidence="1">
    <location>
        <begin position="74"/>
        <end position="124"/>
    </location>
</feature>
<keyword evidence="2" id="KW-1185">Reference proteome</keyword>
<dbReference type="InterPro" id="IPR045286">
    <property type="entry name" value="FBS1-like"/>
</dbReference>
<dbReference type="PANTHER" id="PTHR34049:SF1">
    <property type="entry name" value="F-BOX PROTEIN SKIP27"/>
    <property type="match status" value="1"/>
</dbReference>
<dbReference type="Proteomes" id="UP000504609">
    <property type="component" value="Unplaced"/>
</dbReference>
<proteinExistence type="predicted"/>
<dbReference type="RefSeq" id="XP_022950447.1">
    <property type="nucleotide sequence ID" value="XM_023094679.1"/>
</dbReference>
<dbReference type="InterPro" id="IPR036047">
    <property type="entry name" value="F-box-like_dom_sf"/>
</dbReference>
<dbReference type="SUPFAM" id="SSF81383">
    <property type="entry name" value="F-box domain"/>
    <property type="match status" value="1"/>
</dbReference>
<reference evidence="3" key="1">
    <citation type="submission" date="2025-08" db="UniProtKB">
        <authorList>
            <consortium name="RefSeq"/>
        </authorList>
    </citation>
    <scope>IDENTIFICATION</scope>
    <source>
        <tissue evidence="3">Young leaves</tissue>
    </source>
</reference>
<organism evidence="2 3">
    <name type="scientific">Cucurbita moschata</name>
    <name type="common">Winter crookneck squash</name>
    <name type="synonym">Cucurbita pepo var. moschata</name>
    <dbReference type="NCBI Taxonomy" id="3662"/>
    <lineage>
        <taxon>Eukaryota</taxon>
        <taxon>Viridiplantae</taxon>
        <taxon>Streptophyta</taxon>
        <taxon>Embryophyta</taxon>
        <taxon>Tracheophyta</taxon>
        <taxon>Spermatophyta</taxon>
        <taxon>Magnoliopsida</taxon>
        <taxon>eudicotyledons</taxon>
        <taxon>Gunneridae</taxon>
        <taxon>Pentapetalae</taxon>
        <taxon>rosids</taxon>
        <taxon>fabids</taxon>
        <taxon>Cucurbitales</taxon>
        <taxon>Cucurbitaceae</taxon>
        <taxon>Cucurbiteae</taxon>
        <taxon>Cucurbita</taxon>
    </lineage>
</organism>
<dbReference type="InterPro" id="IPR001810">
    <property type="entry name" value="F-box_dom"/>
</dbReference>
<sequence>MALGKKSGCLKSKSVVSAAADKELDFGVVRYARGLGRKRVVISCNQEDSSIDLTPKAPSKRRCSVVSTTVDADWSLLEVLPQEILLRILCGVDHDDLKQLVRVSKTISEATLIAKEWHFAYRTPSKIRAFRTSIELDDNFIDLDEIEAPDAPVTRRFRSPLSRKKLADISVALFAEEEQWPRKKYAIETEM</sequence>
<evidence type="ECO:0000259" key="1">
    <source>
        <dbReference type="PROSITE" id="PS50181"/>
    </source>
</evidence>
<dbReference type="AlphaFoldDB" id="A0A6J1GEU1"/>
<name>A0A6J1GEU1_CUCMO</name>
<dbReference type="KEGG" id="cmos:111453544"/>